<dbReference type="EMBL" id="JAAPAO010001870">
    <property type="protein sequence ID" value="KAF4648662.1"/>
    <property type="molecule type" value="Genomic_DNA"/>
</dbReference>
<dbReference type="OrthoDB" id="436493at2759"/>
<evidence type="ECO:0000313" key="2">
    <source>
        <dbReference type="EMBL" id="KAF4648662.1"/>
    </source>
</evidence>
<protein>
    <submittedName>
        <fullName evidence="2">Uncharacterized protein</fullName>
    </submittedName>
</protein>
<accession>A0A7J6KP96</accession>
<reference evidence="2 3" key="1">
    <citation type="submission" date="2020-04" db="EMBL/GenBank/DDBJ databases">
        <title>Perkinsus chesapeaki whole genome sequence.</title>
        <authorList>
            <person name="Bogema D.R."/>
        </authorList>
    </citation>
    <scope>NUCLEOTIDE SEQUENCE [LARGE SCALE GENOMIC DNA]</scope>
    <source>
        <strain evidence="2">ATCC PRA-425</strain>
    </source>
</reference>
<evidence type="ECO:0000256" key="1">
    <source>
        <dbReference type="SAM" id="MobiDB-lite"/>
    </source>
</evidence>
<feature type="region of interest" description="Disordered" evidence="1">
    <location>
        <begin position="167"/>
        <end position="248"/>
    </location>
</feature>
<dbReference type="Proteomes" id="UP000591131">
    <property type="component" value="Unassembled WGS sequence"/>
</dbReference>
<name>A0A7J6KP96_PERCH</name>
<dbReference type="AlphaFoldDB" id="A0A7J6KP96"/>
<comment type="caution">
    <text evidence="2">The sequence shown here is derived from an EMBL/GenBank/DDBJ whole genome shotgun (WGS) entry which is preliminary data.</text>
</comment>
<organism evidence="2 3">
    <name type="scientific">Perkinsus chesapeaki</name>
    <name type="common">Clam parasite</name>
    <name type="synonym">Perkinsus andrewsi</name>
    <dbReference type="NCBI Taxonomy" id="330153"/>
    <lineage>
        <taxon>Eukaryota</taxon>
        <taxon>Sar</taxon>
        <taxon>Alveolata</taxon>
        <taxon>Perkinsozoa</taxon>
        <taxon>Perkinsea</taxon>
        <taxon>Perkinsida</taxon>
        <taxon>Perkinsidae</taxon>
        <taxon>Perkinsus</taxon>
    </lineage>
</organism>
<proteinExistence type="predicted"/>
<feature type="compositionally biased region" description="Basic and acidic residues" evidence="1">
    <location>
        <begin position="213"/>
        <end position="238"/>
    </location>
</feature>
<gene>
    <name evidence="2" type="ORF">FOL47_002946</name>
</gene>
<evidence type="ECO:0000313" key="3">
    <source>
        <dbReference type="Proteomes" id="UP000591131"/>
    </source>
</evidence>
<feature type="non-terminal residue" evidence="2">
    <location>
        <position position="278"/>
    </location>
</feature>
<keyword evidence="3" id="KW-1185">Reference proteome</keyword>
<sequence length="278" mass="31790">MGDYTSRDGTFKPHVDLEVLVLSKLSESLKEVGLASEVRSWIREQRHPTWSSLKEMLKWRHCRRHHLQEYLQNAIAEFHCINSGQTEEFLAQVRRAYNLLLSVHPNDISERKGLVRQAVGALPNMVKRDVIKKLQEEAREQGDSRDWEEVESLSQLESAIREAALADETAYQTRKERKTDPSTSSKHQGRSKDHVRAVNTNHEALGSGDDDDAVQRTIDEMEAERRRASAETKGREGQKTSASARSDEREQFAKGFGLCLFVTAPWNYKEGRVQNDFG</sequence>